<dbReference type="EMBL" id="CP002198">
    <property type="protein sequence ID" value="ADN14517.1"/>
    <property type="molecule type" value="Genomic_DNA"/>
</dbReference>
<dbReference type="HOGENOM" id="CLU_075317_0_0_3"/>
<dbReference type="Proteomes" id="UP000008206">
    <property type="component" value="Chromosome"/>
</dbReference>
<dbReference type="RefSeq" id="WP_013322622.1">
    <property type="nucleotide sequence ID" value="NC_014501.1"/>
</dbReference>
<dbReference type="KEGG" id="cyj:Cyan7822_2545"/>
<dbReference type="SUPFAM" id="SSF53850">
    <property type="entry name" value="Periplasmic binding protein-like II"/>
    <property type="match status" value="1"/>
</dbReference>
<dbReference type="STRING" id="497965.Cyan7822_2545"/>
<dbReference type="PANTHER" id="PTHR35841:SF1">
    <property type="entry name" value="PHOSPHONATES-BINDING PERIPLASMIC PROTEIN"/>
    <property type="match status" value="1"/>
</dbReference>
<dbReference type="AlphaFoldDB" id="E0UHY7"/>
<dbReference type="Gene3D" id="3.40.190.10">
    <property type="entry name" value="Periplasmic binding protein-like II"/>
    <property type="match status" value="2"/>
</dbReference>
<accession>E0UHY7</accession>
<evidence type="ECO:0000313" key="1">
    <source>
        <dbReference type="EMBL" id="ADN14517.1"/>
    </source>
</evidence>
<protein>
    <submittedName>
        <fullName evidence="1">Putative alkylphosphonate ABC transporter</fullName>
    </submittedName>
</protein>
<dbReference type="PANTHER" id="PTHR35841">
    <property type="entry name" value="PHOSPHONATES-BINDING PERIPLASMIC PROTEIN"/>
    <property type="match status" value="1"/>
</dbReference>
<dbReference type="eggNOG" id="COG3221">
    <property type="taxonomic scope" value="Bacteria"/>
</dbReference>
<gene>
    <name evidence="1" type="ordered locus">Cyan7822_2545</name>
</gene>
<dbReference type="Pfam" id="PF12974">
    <property type="entry name" value="Phosphonate-bd"/>
    <property type="match status" value="1"/>
</dbReference>
<reference evidence="2" key="1">
    <citation type="journal article" date="2011" name="MBio">
        <title>Novel metabolic attributes of the genus Cyanothece, comprising a group of unicellular nitrogen-fixing Cyanobacteria.</title>
        <authorList>
            <person name="Bandyopadhyay A."/>
            <person name="Elvitigala T."/>
            <person name="Welsh E."/>
            <person name="Stockel J."/>
            <person name="Liberton M."/>
            <person name="Min H."/>
            <person name="Sherman L.A."/>
            <person name="Pakrasi H.B."/>
        </authorList>
    </citation>
    <scope>NUCLEOTIDE SEQUENCE [LARGE SCALE GENOMIC DNA]</scope>
    <source>
        <strain evidence="2">PCC 7822</strain>
    </source>
</reference>
<keyword evidence="2" id="KW-1185">Reference proteome</keyword>
<name>E0UHY7_GLOV7</name>
<proteinExistence type="predicted"/>
<organism evidence="1 2">
    <name type="scientific">Gloeothece verrucosa (strain PCC 7822)</name>
    <name type="common">Cyanothece sp. (strain PCC 7822)</name>
    <dbReference type="NCBI Taxonomy" id="497965"/>
    <lineage>
        <taxon>Bacteria</taxon>
        <taxon>Bacillati</taxon>
        <taxon>Cyanobacteriota</taxon>
        <taxon>Cyanophyceae</taxon>
        <taxon>Oscillatoriophycideae</taxon>
        <taxon>Chroococcales</taxon>
        <taxon>Aphanothecaceae</taxon>
        <taxon>Gloeothece</taxon>
        <taxon>Gloeothece verrucosa</taxon>
    </lineage>
</organism>
<dbReference type="PROSITE" id="PS51257">
    <property type="entry name" value="PROKAR_LIPOPROTEIN"/>
    <property type="match status" value="1"/>
</dbReference>
<evidence type="ECO:0000313" key="2">
    <source>
        <dbReference type="Proteomes" id="UP000008206"/>
    </source>
</evidence>
<sequence length="314" mass="34889">MFARLLNQLCAIACLIALVGCNQQSPSATPLNSPSPASLTVPKGKIVIADVSQTPSKKFERFQPMADYIASQLHQFGIGVGEVRIAQDFETVANWIKKGDVDIYFDSPYPAMRVKQLSGALPILRRWKNGQDSYFGIIIIRANSGIYSVKDLLGKTIAFEEPVSTSGYFLQLGYLFQSGLNVVQKQSLDKSVPANKVGYVFSEDDENTIQWVINGKVDAGATDGVLFETVPEESRKAMKILAKTDKIARNIVLIKPKMKPEQAAAIKSILINMDKTEEGKKILNIFEKTTKFDEYPVKADLDKMQQLYDRIKAQ</sequence>